<feature type="region of interest" description="Disordered" evidence="1">
    <location>
        <begin position="20"/>
        <end position="49"/>
    </location>
</feature>
<feature type="region of interest" description="Disordered" evidence="1">
    <location>
        <begin position="361"/>
        <end position="380"/>
    </location>
</feature>
<protein>
    <submittedName>
        <fullName evidence="2">Uncharacterized protein</fullName>
    </submittedName>
</protein>
<accession>A0A4P9WXF9</accession>
<dbReference type="Proteomes" id="UP000268535">
    <property type="component" value="Unassembled WGS sequence"/>
</dbReference>
<dbReference type="AlphaFoldDB" id="A0A4P9WXF9"/>
<proteinExistence type="predicted"/>
<evidence type="ECO:0000256" key="1">
    <source>
        <dbReference type="SAM" id="MobiDB-lite"/>
    </source>
</evidence>
<evidence type="ECO:0000313" key="2">
    <source>
        <dbReference type="EMBL" id="RKO96130.1"/>
    </source>
</evidence>
<gene>
    <name evidence="2" type="ORF">CAUPRSCDRAFT_12170</name>
</gene>
<name>A0A4P9WXF9_9FUNG</name>
<sequence>MEGFSASQCQTRHRLLCHRLPGVPSKRASKSQVPSSSLRSASPTGSTVAVASTTPADASLALVSTSASSAPVCDTSVTPTWNPADDQRLMDLAQQLSHYHRLWMMMTHYFPGFSSHFLRRRYLQVKYPLKITRMSNLSACHTEARWLEAMAAEDNDILRIQQNWFPQLSYSQIYAQVCRVRYEQSRAKALTPRPDTADAMSTSRSMPFPTHTFSLHVSDEHLIRQLHGMYEEYGLRYKTVLLHNRLPTQAAVQLRIHFHKLSALLCRDPLPPAVIAQALVVTKAYERNWLLVEDLFLYPLPLLRRTLRKYECGEESVDALPVLTDAEKTELLARAARRRTIMLRPVPPDYVPPVSSIGCITPRASRTTKTSSHRHTNTDQ</sequence>
<dbReference type="EMBL" id="ML010323">
    <property type="protein sequence ID" value="RKO96130.1"/>
    <property type="molecule type" value="Genomic_DNA"/>
</dbReference>
<feature type="compositionally biased region" description="Basic residues" evidence="1">
    <location>
        <begin position="371"/>
        <end position="380"/>
    </location>
</feature>
<evidence type="ECO:0000313" key="3">
    <source>
        <dbReference type="Proteomes" id="UP000268535"/>
    </source>
</evidence>
<organism evidence="2 3">
    <name type="scientific">Caulochytrium protostelioides</name>
    <dbReference type="NCBI Taxonomy" id="1555241"/>
    <lineage>
        <taxon>Eukaryota</taxon>
        <taxon>Fungi</taxon>
        <taxon>Fungi incertae sedis</taxon>
        <taxon>Chytridiomycota</taxon>
        <taxon>Chytridiomycota incertae sedis</taxon>
        <taxon>Chytridiomycetes</taxon>
        <taxon>Caulochytriales</taxon>
        <taxon>Caulochytriaceae</taxon>
        <taxon>Caulochytrium</taxon>
    </lineage>
</organism>
<feature type="compositionally biased region" description="Polar residues" evidence="1">
    <location>
        <begin position="30"/>
        <end position="49"/>
    </location>
</feature>
<reference evidence="3" key="1">
    <citation type="journal article" date="2018" name="Nat. Microbiol.">
        <title>Leveraging single-cell genomics to expand the fungal tree of life.</title>
        <authorList>
            <person name="Ahrendt S.R."/>
            <person name="Quandt C.A."/>
            <person name="Ciobanu D."/>
            <person name="Clum A."/>
            <person name="Salamov A."/>
            <person name="Andreopoulos B."/>
            <person name="Cheng J.F."/>
            <person name="Woyke T."/>
            <person name="Pelin A."/>
            <person name="Henrissat B."/>
            <person name="Reynolds N.K."/>
            <person name="Benny G.L."/>
            <person name="Smith M.E."/>
            <person name="James T.Y."/>
            <person name="Grigoriev I.V."/>
        </authorList>
    </citation>
    <scope>NUCLEOTIDE SEQUENCE [LARGE SCALE GENOMIC DNA]</scope>
    <source>
        <strain evidence="3">ATCC 52028</strain>
    </source>
</reference>